<evidence type="ECO:0000256" key="1">
    <source>
        <dbReference type="SAM" id="Phobius"/>
    </source>
</evidence>
<reference evidence="2" key="1">
    <citation type="submission" date="2019-07" db="EMBL/GenBank/DDBJ databases">
        <title>Hyphodiscus hymeniophilus genome sequencing and assembly.</title>
        <authorList>
            <person name="Kramer G."/>
            <person name="Nodwell J."/>
        </authorList>
    </citation>
    <scope>NUCLEOTIDE SEQUENCE</scope>
    <source>
        <strain evidence="2">ATCC 34498</strain>
    </source>
</reference>
<proteinExistence type="predicted"/>
<gene>
    <name evidence="2" type="ORF">D0Z07_5423</name>
</gene>
<keyword evidence="1" id="KW-1133">Transmembrane helix</keyword>
<dbReference type="AlphaFoldDB" id="A0A9P6VHI3"/>
<accession>A0A9P6VHI3</accession>
<protein>
    <submittedName>
        <fullName evidence="2">Uncharacterized protein</fullName>
    </submittedName>
</protein>
<comment type="caution">
    <text evidence="2">The sequence shown here is derived from an EMBL/GenBank/DDBJ whole genome shotgun (WGS) entry which is preliminary data.</text>
</comment>
<evidence type="ECO:0000313" key="3">
    <source>
        <dbReference type="Proteomes" id="UP000785200"/>
    </source>
</evidence>
<feature type="transmembrane region" description="Helical" evidence="1">
    <location>
        <begin position="12"/>
        <end position="33"/>
    </location>
</feature>
<evidence type="ECO:0000313" key="2">
    <source>
        <dbReference type="EMBL" id="KAG0648191.1"/>
    </source>
</evidence>
<dbReference type="EMBL" id="VNKQ01000010">
    <property type="protein sequence ID" value="KAG0648191.1"/>
    <property type="molecule type" value="Genomic_DNA"/>
</dbReference>
<keyword evidence="1" id="KW-0812">Transmembrane</keyword>
<dbReference type="Proteomes" id="UP000785200">
    <property type="component" value="Unassembled WGS sequence"/>
</dbReference>
<keyword evidence="1" id="KW-0472">Membrane</keyword>
<sequence>MTWLSIVGSIFYYLTLPIASVFGWLLVAIAPLLHLGQHLLSGLLLPLRLLARFEVTAHAHAKRNARSHIFPEDTGRSAASVRAARENKKLEDAWQSSSSRGEASLRVDPTMEKKYAEWLEKDIGKRREDSILGQTILEEDDDSEDVF</sequence>
<dbReference type="OrthoDB" id="4502894at2759"/>
<organism evidence="2 3">
    <name type="scientific">Hyphodiscus hymeniophilus</name>
    <dbReference type="NCBI Taxonomy" id="353542"/>
    <lineage>
        <taxon>Eukaryota</taxon>
        <taxon>Fungi</taxon>
        <taxon>Dikarya</taxon>
        <taxon>Ascomycota</taxon>
        <taxon>Pezizomycotina</taxon>
        <taxon>Leotiomycetes</taxon>
        <taxon>Helotiales</taxon>
        <taxon>Hyphodiscaceae</taxon>
        <taxon>Hyphodiscus</taxon>
    </lineage>
</organism>
<keyword evidence="3" id="KW-1185">Reference proteome</keyword>
<name>A0A9P6VHI3_9HELO</name>